<protein>
    <recommendedName>
        <fullName evidence="5">Carrier domain-containing protein</fullName>
    </recommendedName>
</protein>
<dbReference type="Gene3D" id="3.30.559.10">
    <property type="entry name" value="Chloramphenicol acetyltransferase-like domain"/>
    <property type="match status" value="1"/>
</dbReference>
<evidence type="ECO:0000256" key="1">
    <source>
        <dbReference type="ARBA" id="ARBA00001957"/>
    </source>
</evidence>
<evidence type="ECO:0000313" key="7">
    <source>
        <dbReference type="Proteomes" id="UP001501666"/>
    </source>
</evidence>
<evidence type="ECO:0000313" key="6">
    <source>
        <dbReference type="EMBL" id="GAA2691488.1"/>
    </source>
</evidence>
<dbReference type="InterPro" id="IPR023213">
    <property type="entry name" value="CAT-like_dom_sf"/>
</dbReference>
<dbReference type="EMBL" id="BAAATE010000033">
    <property type="protein sequence ID" value="GAA2691488.1"/>
    <property type="molecule type" value="Genomic_DNA"/>
</dbReference>
<dbReference type="InterPro" id="IPR006162">
    <property type="entry name" value="Ppantetheine_attach_site"/>
</dbReference>
<comment type="caution">
    <text evidence="6">The sequence shown here is derived from an EMBL/GenBank/DDBJ whole genome shotgun (WGS) entry which is preliminary data.</text>
</comment>
<reference evidence="7" key="1">
    <citation type="journal article" date="2019" name="Int. J. Syst. Evol. Microbiol.">
        <title>The Global Catalogue of Microorganisms (GCM) 10K type strain sequencing project: providing services to taxonomists for standard genome sequencing and annotation.</title>
        <authorList>
            <consortium name="The Broad Institute Genomics Platform"/>
            <consortium name="The Broad Institute Genome Sequencing Center for Infectious Disease"/>
            <person name="Wu L."/>
            <person name="Ma J."/>
        </authorList>
    </citation>
    <scope>NUCLEOTIDE SEQUENCE [LARGE SCALE GENOMIC DNA]</scope>
    <source>
        <strain evidence="7">JCM 6835</strain>
    </source>
</reference>
<name>A0ABP6FFV1_9ACTN</name>
<evidence type="ECO:0000256" key="4">
    <source>
        <dbReference type="SAM" id="MobiDB-lite"/>
    </source>
</evidence>
<dbReference type="InterPro" id="IPR036736">
    <property type="entry name" value="ACP-like_sf"/>
</dbReference>
<accession>A0ABP6FFV1</accession>
<feature type="region of interest" description="Disordered" evidence="4">
    <location>
        <begin position="539"/>
        <end position="563"/>
    </location>
</feature>
<dbReference type="RefSeq" id="WP_346154350.1">
    <property type="nucleotide sequence ID" value="NZ_BAAATE010000033.1"/>
</dbReference>
<dbReference type="InterPro" id="IPR020806">
    <property type="entry name" value="PKS_PP-bd"/>
</dbReference>
<evidence type="ECO:0000259" key="5">
    <source>
        <dbReference type="PROSITE" id="PS50075"/>
    </source>
</evidence>
<dbReference type="InterPro" id="IPR001242">
    <property type="entry name" value="Condensation_dom"/>
</dbReference>
<dbReference type="InterPro" id="IPR009081">
    <property type="entry name" value="PP-bd_ACP"/>
</dbReference>
<dbReference type="PROSITE" id="PS00012">
    <property type="entry name" value="PHOSPHOPANTETHEINE"/>
    <property type="match status" value="2"/>
</dbReference>
<feature type="domain" description="Carrier" evidence="5">
    <location>
        <begin position="563"/>
        <end position="638"/>
    </location>
</feature>
<keyword evidence="2" id="KW-0596">Phosphopantetheine</keyword>
<dbReference type="Proteomes" id="UP001501666">
    <property type="component" value="Unassembled WGS sequence"/>
</dbReference>
<dbReference type="PANTHER" id="PTHR45527:SF1">
    <property type="entry name" value="FATTY ACID SYNTHASE"/>
    <property type="match status" value="1"/>
</dbReference>
<gene>
    <name evidence="6" type="ORF">GCM10010412_081790</name>
</gene>
<evidence type="ECO:0000256" key="2">
    <source>
        <dbReference type="ARBA" id="ARBA00022450"/>
    </source>
</evidence>
<keyword evidence="7" id="KW-1185">Reference proteome</keyword>
<evidence type="ECO:0000256" key="3">
    <source>
        <dbReference type="ARBA" id="ARBA00022553"/>
    </source>
</evidence>
<dbReference type="Pfam" id="PF00550">
    <property type="entry name" value="PP-binding"/>
    <property type="match status" value="2"/>
</dbReference>
<keyword evidence="3" id="KW-0597">Phosphoprotein</keyword>
<dbReference type="SMART" id="SM00823">
    <property type="entry name" value="PKS_PP"/>
    <property type="match status" value="2"/>
</dbReference>
<dbReference type="PANTHER" id="PTHR45527">
    <property type="entry name" value="NONRIBOSOMAL PEPTIDE SYNTHETASE"/>
    <property type="match status" value="1"/>
</dbReference>
<dbReference type="Gene3D" id="3.30.559.30">
    <property type="entry name" value="Nonribosomal peptide synthetase, condensation domain"/>
    <property type="match status" value="1"/>
</dbReference>
<dbReference type="PROSITE" id="PS50075">
    <property type="entry name" value="CARRIER"/>
    <property type="match status" value="2"/>
</dbReference>
<dbReference type="SUPFAM" id="SSF47336">
    <property type="entry name" value="ACP-like"/>
    <property type="match status" value="2"/>
</dbReference>
<comment type="cofactor">
    <cofactor evidence="1">
        <name>pantetheine 4'-phosphate</name>
        <dbReference type="ChEBI" id="CHEBI:47942"/>
    </cofactor>
</comment>
<dbReference type="SUPFAM" id="SSF52777">
    <property type="entry name" value="CoA-dependent acyltransferases"/>
    <property type="match status" value="2"/>
</dbReference>
<dbReference type="Pfam" id="PF00668">
    <property type="entry name" value="Condensation"/>
    <property type="match status" value="1"/>
</dbReference>
<dbReference type="Gene3D" id="1.10.1200.10">
    <property type="entry name" value="ACP-like"/>
    <property type="match status" value="2"/>
</dbReference>
<organism evidence="6 7">
    <name type="scientific">Nonomuraea recticatena</name>
    <dbReference type="NCBI Taxonomy" id="46178"/>
    <lineage>
        <taxon>Bacteria</taxon>
        <taxon>Bacillati</taxon>
        <taxon>Actinomycetota</taxon>
        <taxon>Actinomycetes</taxon>
        <taxon>Streptosporangiales</taxon>
        <taxon>Streptosporangiaceae</taxon>
        <taxon>Nonomuraea</taxon>
    </lineage>
</organism>
<feature type="domain" description="Carrier" evidence="5">
    <location>
        <begin position="1"/>
        <end position="72"/>
    </location>
</feature>
<proteinExistence type="predicted"/>
<sequence>MKELAAIWAELLDLRPDEIPEDVSFLRLGGDSVLAVRMSALVRKRLGVVLALSDVRVETTLGGLADLVRRRSSDEPMARALPITVTPRRDPHAEFALLPLQQGYFVGQQDGWELSYDSAHYYLDYALTEVDGDEAADALIDAVERLAVHQPTLRARVTSDGRQHVLPVGAPGAVPSVRVYDHREAPAEKIADALAEVRRDMSTTGPDPTSGPGLDIRLTLLPGGEGRLHLGLSLLIFDGWSSSVLSRELLTFAADWNAVIPPLEIHFGDYVTSLADLPGTAAWQADRDWWWSRLDTLPAPPALPLAADPQDVRPVTMGNREHRWPADRWAALRLQCTSHGVTPSTAMLTAFGVVLARWAGHRRMLLNSLQLNRLPLHPDVQRVVGAFASTMLLPLDLDPDATFAQLAAATQTASGEHAAHNLITGVEVGRELARRRGSWRPVGPVVFQSVLGVDAAMGGRPPEEAGPLGRVVASDYFHQLRTPQVSIEVRCFELGDEMVAVFSLVDELFEADQVTAAFAEFVELVDALADGQGWDRVPGLPSSADPVGAESSSASTVRHAEGPPADDLEQVVADVFEEFLEVPVLDRGADFFALGGDSLLAVRAVVRLAKETGAPVPVRDFLADPTVAGVALAVRSRAQR</sequence>